<accession>A0ABV3XJE4</accession>
<dbReference type="Gene3D" id="3.40.430.10">
    <property type="entry name" value="Dihydrofolate Reductase, subunit A"/>
    <property type="match status" value="1"/>
</dbReference>
<dbReference type="EMBL" id="JBFNXQ010000053">
    <property type="protein sequence ID" value="MEX5719915.1"/>
    <property type="molecule type" value="Genomic_DNA"/>
</dbReference>
<dbReference type="RefSeq" id="WP_369208220.1">
    <property type="nucleotide sequence ID" value="NZ_JBFNXQ010000053.1"/>
</dbReference>
<gene>
    <name evidence="2" type="ORF">ABQ292_16240</name>
</gene>
<evidence type="ECO:0000313" key="3">
    <source>
        <dbReference type="Proteomes" id="UP001560045"/>
    </source>
</evidence>
<name>A0ABV3XJE4_9ACTN</name>
<evidence type="ECO:0000259" key="1">
    <source>
        <dbReference type="Pfam" id="PF01872"/>
    </source>
</evidence>
<sequence length="184" mass="19683">MTRTVYYTATSLDGFIADRENSLSWLLSRESDQEGPMGFSTFEKGLGAIVMGSTTYRWVQDNGGPDPWSYTQPAWVLTHRDLTPFPGADIRFTAADTREELVALHAEMVAAAGELDVWVVGGGPVAAQLAEAGLLDEVVVAIAPVTLGGGAPLLPARVELATREVAQNGEFACVRYAVVRPDAD</sequence>
<organism evidence="2 3">
    <name type="scientific">Geodermatophilus maliterrae</name>
    <dbReference type="NCBI Taxonomy" id="3162531"/>
    <lineage>
        <taxon>Bacteria</taxon>
        <taxon>Bacillati</taxon>
        <taxon>Actinomycetota</taxon>
        <taxon>Actinomycetes</taxon>
        <taxon>Geodermatophilales</taxon>
        <taxon>Geodermatophilaceae</taxon>
        <taxon>Geodermatophilus</taxon>
    </lineage>
</organism>
<feature type="domain" description="Bacterial bifunctional deaminase-reductase C-terminal" evidence="1">
    <location>
        <begin position="8"/>
        <end position="155"/>
    </location>
</feature>
<evidence type="ECO:0000313" key="2">
    <source>
        <dbReference type="EMBL" id="MEX5719915.1"/>
    </source>
</evidence>
<dbReference type="SUPFAM" id="SSF53597">
    <property type="entry name" value="Dihydrofolate reductase-like"/>
    <property type="match status" value="1"/>
</dbReference>
<protein>
    <submittedName>
        <fullName evidence="2">Dihydrofolate reductase family protein</fullName>
    </submittedName>
</protein>
<dbReference type="InterPro" id="IPR002734">
    <property type="entry name" value="RibDG_C"/>
</dbReference>
<dbReference type="InterPro" id="IPR024072">
    <property type="entry name" value="DHFR-like_dom_sf"/>
</dbReference>
<comment type="caution">
    <text evidence="2">The sequence shown here is derived from an EMBL/GenBank/DDBJ whole genome shotgun (WGS) entry which is preliminary data.</text>
</comment>
<proteinExistence type="predicted"/>
<dbReference type="Pfam" id="PF01872">
    <property type="entry name" value="RibD_C"/>
    <property type="match status" value="1"/>
</dbReference>
<reference evidence="2 3" key="1">
    <citation type="submission" date="2024-06" db="EMBL/GenBank/DDBJ databases">
        <title>Draft genome sequence of Geodermatophilus badlandi, a novel member of the Geodermatophilaceae isolated from badland sedimentary rocks in the Red desert, Wyoming, USA.</title>
        <authorList>
            <person name="Ben Tekaya S."/>
            <person name="Nouioui I."/>
            <person name="Flores G.M."/>
            <person name="Shaal M.N."/>
            <person name="Bredoire F."/>
            <person name="Basile F."/>
            <person name="Van Diepen L."/>
            <person name="Ward N.L."/>
        </authorList>
    </citation>
    <scope>NUCLEOTIDE SEQUENCE [LARGE SCALE GENOMIC DNA]</scope>
    <source>
        <strain evidence="2 3">WL48A</strain>
    </source>
</reference>
<dbReference type="Proteomes" id="UP001560045">
    <property type="component" value="Unassembled WGS sequence"/>
</dbReference>
<dbReference type="PANTHER" id="PTHR38011">
    <property type="entry name" value="DIHYDROFOLATE REDUCTASE FAMILY PROTEIN (AFU_ORTHOLOGUE AFUA_8G06820)"/>
    <property type="match status" value="1"/>
</dbReference>
<keyword evidence="3" id="KW-1185">Reference proteome</keyword>
<dbReference type="InterPro" id="IPR050765">
    <property type="entry name" value="Riboflavin_Biosynth_HTPR"/>
</dbReference>
<dbReference type="PANTHER" id="PTHR38011:SF11">
    <property type="entry name" value="2,5-DIAMINO-6-RIBOSYLAMINO-4(3H)-PYRIMIDINONE 5'-PHOSPHATE REDUCTASE"/>
    <property type="match status" value="1"/>
</dbReference>